<evidence type="ECO:0000313" key="4">
    <source>
        <dbReference type="Proteomes" id="UP000241890"/>
    </source>
</evidence>
<dbReference type="InParanoid" id="A0A2R5GI32"/>
<name>A0A2R5GI32_9STRA</name>
<keyword evidence="1" id="KW-0175">Coiled coil</keyword>
<feature type="region of interest" description="Disordered" evidence="2">
    <location>
        <begin position="36"/>
        <end position="67"/>
    </location>
</feature>
<dbReference type="AlphaFoldDB" id="A0A2R5GI32"/>
<feature type="compositionally biased region" description="Basic and acidic residues" evidence="2">
    <location>
        <begin position="36"/>
        <end position="47"/>
    </location>
</feature>
<sequence>MEAEVARLREELSATRVSATQAARESAAVVESLQRRLEAQKDDDKSRAAAAEEETKARSEADAVQEERLRSANDRMLALDRRFRELWRDMKAENGRVREEAETYRATLEEERKVRAAAEERAQKAERRAIVLMKENLALQAHVKQVQEKMSLMRTIAKIRDETDDVSEVLGFDGLVRKIGHVTEEVERQVSFAQNPTR</sequence>
<feature type="coiled-coil region" evidence="1">
    <location>
        <begin position="101"/>
        <end position="135"/>
    </location>
</feature>
<dbReference type="EMBL" id="BEYU01000077">
    <property type="protein sequence ID" value="GBG30550.1"/>
    <property type="molecule type" value="Genomic_DNA"/>
</dbReference>
<feature type="compositionally biased region" description="Basic and acidic residues" evidence="2">
    <location>
        <begin position="53"/>
        <end position="67"/>
    </location>
</feature>
<proteinExistence type="predicted"/>
<evidence type="ECO:0000256" key="2">
    <source>
        <dbReference type="SAM" id="MobiDB-lite"/>
    </source>
</evidence>
<accession>A0A2R5GI32</accession>
<reference evidence="3 4" key="1">
    <citation type="submission" date="2017-12" db="EMBL/GenBank/DDBJ databases">
        <title>Sequencing, de novo assembly and annotation of complete genome of a new Thraustochytrid species, strain FCC1311.</title>
        <authorList>
            <person name="Sedici K."/>
            <person name="Godart F."/>
            <person name="Aiese Cigliano R."/>
            <person name="Sanseverino W."/>
            <person name="Barakat M."/>
            <person name="Ortet P."/>
            <person name="Marechal E."/>
            <person name="Cagnac O."/>
            <person name="Amato A."/>
        </authorList>
    </citation>
    <scope>NUCLEOTIDE SEQUENCE [LARGE SCALE GENOMIC DNA]</scope>
</reference>
<evidence type="ECO:0000256" key="1">
    <source>
        <dbReference type="SAM" id="Coils"/>
    </source>
</evidence>
<dbReference type="Proteomes" id="UP000241890">
    <property type="component" value="Unassembled WGS sequence"/>
</dbReference>
<evidence type="ECO:0000313" key="3">
    <source>
        <dbReference type="EMBL" id="GBG30550.1"/>
    </source>
</evidence>
<organism evidence="3 4">
    <name type="scientific">Hondaea fermentalgiana</name>
    <dbReference type="NCBI Taxonomy" id="2315210"/>
    <lineage>
        <taxon>Eukaryota</taxon>
        <taxon>Sar</taxon>
        <taxon>Stramenopiles</taxon>
        <taxon>Bigyra</taxon>
        <taxon>Labyrinthulomycetes</taxon>
        <taxon>Thraustochytrida</taxon>
        <taxon>Thraustochytriidae</taxon>
        <taxon>Hondaea</taxon>
    </lineage>
</organism>
<gene>
    <name evidence="3" type="ORF">FCC1311_067702</name>
</gene>
<keyword evidence="4" id="KW-1185">Reference proteome</keyword>
<comment type="caution">
    <text evidence="3">The sequence shown here is derived from an EMBL/GenBank/DDBJ whole genome shotgun (WGS) entry which is preliminary data.</text>
</comment>
<protein>
    <submittedName>
        <fullName evidence="3">Uncharacterized protein</fullName>
    </submittedName>
</protein>